<dbReference type="GO" id="GO:0015421">
    <property type="term" value="F:ABC-type oligopeptide transporter activity"/>
    <property type="evidence" value="ECO:0007669"/>
    <property type="project" value="TreeGrafter"/>
</dbReference>
<keyword evidence="11" id="KW-1185">Reference proteome</keyword>
<accession>A0A084J844</accession>
<evidence type="ECO:0000259" key="9">
    <source>
        <dbReference type="PROSITE" id="PS50929"/>
    </source>
</evidence>
<protein>
    <submittedName>
        <fullName evidence="10">Thiamine ABC transporter permease</fullName>
    </submittedName>
</protein>
<dbReference type="STRING" id="318464.IO99_16535"/>
<evidence type="ECO:0000256" key="5">
    <source>
        <dbReference type="ARBA" id="ARBA00022989"/>
    </source>
</evidence>
<dbReference type="FunFam" id="3.40.50.300:FF:000218">
    <property type="entry name" value="Multidrug ABC transporter ATP-binding protein"/>
    <property type="match status" value="1"/>
</dbReference>
<name>A0A084J844_9CLOT</name>
<comment type="caution">
    <text evidence="10">The sequence shown here is derived from an EMBL/GenBank/DDBJ whole genome shotgun (WGS) entry which is preliminary data.</text>
</comment>
<dbReference type="PROSITE" id="PS50929">
    <property type="entry name" value="ABC_TM1F"/>
    <property type="match status" value="1"/>
</dbReference>
<keyword evidence="5 7" id="KW-1133">Transmembrane helix</keyword>
<dbReference type="SUPFAM" id="SSF52540">
    <property type="entry name" value="P-loop containing nucleoside triphosphate hydrolases"/>
    <property type="match status" value="1"/>
</dbReference>
<comment type="subcellular location">
    <subcellularLocation>
        <location evidence="1">Cell membrane</location>
        <topology evidence="1">Multi-pass membrane protein</topology>
    </subcellularLocation>
</comment>
<dbReference type="Proteomes" id="UP000028542">
    <property type="component" value="Unassembled WGS sequence"/>
</dbReference>
<feature type="transmembrane region" description="Helical" evidence="7">
    <location>
        <begin position="137"/>
        <end position="170"/>
    </location>
</feature>
<dbReference type="CDD" id="cd18549">
    <property type="entry name" value="ABC_6TM_YwjA_like"/>
    <property type="match status" value="1"/>
</dbReference>
<dbReference type="Pfam" id="PF00664">
    <property type="entry name" value="ABC_membrane"/>
    <property type="match status" value="1"/>
</dbReference>
<evidence type="ECO:0000256" key="3">
    <source>
        <dbReference type="ARBA" id="ARBA00022741"/>
    </source>
</evidence>
<evidence type="ECO:0000256" key="4">
    <source>
        <dbReference type="ARBA" id="ARBA00022840"/>
    </source>
</evidence>
<dbReference type="EMBL" id="JPMD01000043">
    <property type="protein sequence ID" value="KEZ85128.1"/>
    <property type="molecule type" value="Genomic_DNA"/>
</dbReference>
<organism evidence="10 11">
    <name type="scientific">Clostridium sulfidigenes</name>
    <dbReference type="NCBI Taxonomy" id="318464"/>
    <lineage>
        <taxon>Bacteria</taxon>
        <taxon>Bacillati</taxon>
        <taxon>Bacillota</taxon>
        <taxon>Clostridia</taxon>
        <taxon>Eubacteriales</taxon>
        <taxon>Clostridiaceae</taxon>
        <taxon>Clostridium</taxon>
    </lineage>
</organism>
<evidence type="ECO:0000259" key="8">
    <source>
        <dbReference type="PROSITE" id="PS50893"/>
    </source>
</evidence>
<dbReference type="GO" id="GO:0005886">
    <property type="term" value="C:plasma membrane"/>
    <property type="evidence" value="ECO:0007669"/>
    <property type="project" value="UniProtKB-SubCell"/>
</dbReference>
<evidence type="ECO:0000256" key="1">
    <source>
        <dbReference type="ARBA" id="ARBA00004651"/>
    </source>
</evidence>
<dbReference type="SMART" id="SM00382">
    <property type="entry name" value="AAA"/>
    <property type="match status" value="1"/>
</dbReference>
<dbReference type="GO" id="GO:0016887">
    <property type="term" value="F:ATP hydrolysis activity"/>
    <property type="evidence" value="ECO:0007669"/>
    <property type="project" value="InterPro"/>
</dbReference>
<evidence type="ECO:0000313" key="10">
    <source>
        <dbReference type="EMBL" id="KEZ85128.1"/>
    </source>
</evidence>
<dbReference type="RefSeq" id="WP_035135190.1">
    <property type="nucleotide sequence ID" value="NZ_JPMD01000043.1"/>
</dbReference>
<dbReference type="Pfam" id="PF00005">
    <property type="entry name" value="ABC_tran"/>
    <property type="match status" value="1"/>
</dbReference>
<dbReference type="InterPro" id="IPR027417">
    <property type="entry name" value="P-loop_NTPase"/>
</dbReference>
<keyword evidence="2 7" id="KW-0812">Transmembrane</keyword>
<feature type="domain" description="ABC transmembrane type-1" evidence="9">
    <location>
        <begin position="17"/>
        <end position="299"/>
    </location>
</feature>
<dbReference type="GO" id="GO:0005524">
    <property type="term" value="F:ATP binding"/>
    <property type="evidence" value="ECO:0007669"/>
    <property type="project" value="UniProtKB-KW"/>
</dbReference>
<dbReference type="PANTHER" id="PTHR43394:SF1">
    <property type="entry name" value="ATP-BINDING CASSETTE SUB-FAMILY B MEMBER 10, MITOCHONDRIAL"/>
    <property type="match status" value="1"/>
</dbReference>
<proteinExistence type="predicted"/>
<reference evidence="10 11" key="1">
    <citation type="submission" date="2014-07" db="EMBL/GenBank/DDBJ databases">
        <title>Draft genome of Clostridium sulfidigenes 113A isolated from sediments associated with methane hydrate from Krishna Godavari basin.</title>
        <authorList>
            <person name="Honkalas V.S."/>
            <person name="Dabir A.P."/>
            <person name="Arora P."/>
            <person name="Dhakephalkar P.K."/>
        </authorList>
    </citation>
    <scope>NUCLEOTIDE SEQUENCE [LARGE SCALE GENOMIC DNA]</scope>
    <source>
        <strain evidence="10 11">113A</strain>
    </source>
</reference>
<keyword evidence="4" id="KW-0067">ATP-binding</keyword>
<dbReference type="SUPFAM" id="SSF90123">
    <property type="entry name" value="ABC transporter transmembrane region"/>
    <property type="match status" value="1"/>
</dbReference>
<dbReference type="PANTHER" id="PTHR43394">
    <property type="entry name" value="ATP-DEPENDENT PERMEASE MDL1, MITOCHONDRIAL"/>
    <property type="match status" value="1"/>
</dbReference>
<sequence>MLKRFITYYKPHKTLFIIDMICAFLVAAMDLVFPMFTNYLLKDAIPNKNLRTILIFTIVLVLLYVVKLIANYIIDYWGHVMGVRLQYDMRKEVFAHLQTLPFSYFDDNKTGNIMSRIVNDLMDISELAHHGPEDVFISIIMLIGSFGLLCAINIKLTLIIFACIPIIIIFTMTKRMKMSKAFYDVRKKIAVVNTKLENSISGIRVAKSFTNEEYEMEKFDEGNTQFRTSRSSAYKYMAEFMSGMRFFVDMLNVVVLGFGGYFVYKGELGVIDLSTYFLYVAYFMQPIRRLTSFVEQYQSGMSGFKRFVELMDTKPDIVDSDNAREFKDVQGEIEFKNATFKYEGSEEILSNINLKIEKGKTLALVGPSGGGKTTICHLIPRFYELNKGKITIDGEDIKDITLKSLRKNIGIVQQDVFLFTGTIKDNILYGNPEADDDEVIEAAKNANIHDFIMSLPEGYETYVGERGVKLSGGQKQRISIARVFLKNPPILILDEATSALDNTSELIIQKSLEKLSKGRTSIIVAHRLSTVKNADEIVVLTNKGIVEKGAHKELINSGEIYARLYNSQFNGYFNDSELEF</sequence>
<dbReference type="InterPro" id="IPR003439">
    <property type="entry name" value="ABC_transporter-like_ATP-bd"/>
</dbReference>
<dbReference type="CDD" id="cd03251">
    <property type="entry name" value="ABCC_MsbA"/>
    <property type="match status" value="1"/>
</dbReference>
<dbReference type="Gene3D" id="3.40.50.300">
    <property type="entry name" value="P-loop containing nucleotide triphosphate hydrolases"/>
    <property type="match status" value="1"/>
</dbReference>
<feature type="domain" description="ABC transporter" evidence="8">
    <location>
        <begin position="333"/>
        <end position="567"/>
    </location>
</feature>
<dbReference type="InterPro" id="IPR003593">
    <property type="entry name" value="AAA+_ATPase"/>
</dbReference>
<dbReference type="Gene3D" id="1.20.1560.10">
    <property type="entry name" value="ABC transporter type 1, transmembrane domain"/>
    <property type="match status" value="1"/>
</dbReference>
<dbReference type="PROSITE" id="PS00211">
    <property type="entry name" value="ABC_TRANSPORTER_1"/>
    <property type="match status" value="1"/>
</dbReference>
<feature type="transmembrane region" description="Helical" evidence="7">
    <location>
        <begin position="15"/>
        <end position="41"/>
    </location>
</feature>
<keyword evidence="3" id="KW-0547">Nucleotide-binding</keyword>
<dbReference type="InterPro" id="IPR039421">
    <property type="entry name" value="Type_1_exporter"/>
</dbReference>
<feature type="transmembrane region" description="Helical" evidence="7">
    <location>
        <begin position="246"/>
        <end position="264"/>
    </location>
</feature>
<keyword evidence="6 7" id="KW-0472">Membrane</keyword>
<evidence type="ECO:0000256" key="6">
    <source>
        <dbReference type="ARBA" id="ARBA00023136"/>
    </source>
</evidence>
<dbReference type="eggNOG" id="COG1132">
    <property type="taxonomic scope" value="Bacteria"/>
</dbReference>
<feature type="transmembrane region" description="Helical" evidence="7">
    <location>
        <begin position="53"/>
        <end position="74"/>
    </location>
</feature>
<gene>
    <name evidence="10" type="ORF">IO99_16535</name>
</gene>
<dbReference type="InterPro" id="IPR036640">
    <property type="entry name" value="ABC1_TM_sf"/>
</dbReference>
<evidence type="ECO:0000313" key="11">
    <source>
        <dbReference type="Proteomes" id="UP000028542"/>
    </source>
</evidence>
<dbReference type="PROSITE" id="PS50893">
    <property type="entry name" value="ABC_TRANSPORTER_2"/>
    <property type="match status" value="1"/>
</dbReference>
<evidence type="ECO:0000256" key="2">
    <source>
        <dbReference type="ARBA" id="ARBA00022692"/>
    </source>
</evidence>
<dbReference type="AlphaFoldDB" id="A0A084J844"/>
<dbReference type="InterPro" id="IPR011527">
    <property type="entry name" value="ABC1_TM_dom"/>
</dbReference>
<evidence type="ECO:0000256" key="7">
    <source>
        <dbReference type="SAM" id="Phobius"/>
    </source>
</evidence>
<dbReference type="InterPro" id="IPR017871">
    <property type="entry name" value="ABC_transporter-like_CS"/>
</dbReference>